<feature type="compositionally biased region" description="Polar residues" evidence="1">
    <location>
        <begin position="1"/>
        <end position="10"/>
    </location>
</feature>
<evidence type="ECO:0000313" key="3">
    <source>
        <dbReference type="Proteomes" id="UP001642484"/>
    </source>
</evidence>
<comment type="caution">
    <text evidence="2">The sequence shown here is derived from an EMBL/GenBank/DDBJ whole genome shotgun (WGS) entry which is preliminary data.</text>
</comment>
<dbReference type="EMBL" id="CAXAMN010024528">
    <property type="protein sequence ID" value="CAK9087398.1"/>
    <property type="molecule type" value="Genomic_DNA"/>
</dbReference>
<keyword evidence="3" id="KW-1185">Reference proteome</keyword>
<name>A0ABP0QID8_9DINO</name>
<proteinExistence type="predicted"/>
<sequence>MALGPQTSPDLSLAVPRLGPGAMSLKSQHSPAVARSAPKLTWRDEPPEPRPSGETRRVAFARPKPLPRPAPSPAPAPEPMTPADWSGSLRRAPRTAPRARPGGSPVRSRALRDLAQHLGLEPEERPARPRRRTERRSPAKVPEGQGERRLWEVEMLQPSAEPSAVPVEASDASDSLLDYAYHWPSEQEPLGPVIRSLEFQVNALFELMEAHSLEAESSVLEVIERKREAVHETFQCLKEAVWWSRRRPRPHRLGPEPERCRSGTGSVSAGLVGGLSRTMGPKLAQSFAPGDTSGLSELEALQSQLEARISQVQEADGLEPPKWANTTQLEVPSEQRDMERRWASSGEGRGTWLQELQASWAAGACAARPVPAEQRPVPKKAEVKPEVTLEPLAVSATQRDVGLVLTPTYFHFRSDD</sequence>
<feature type="region of interest" description="Disordered" evidence="1">
    <location>
        <begin position="314"/>
        <end position="337"/>
    </location>
</feature>
<feature type="compositionally biased region" description="Basic and acidic residues" evidence="1">
    <location>
        <begin position="41"/>
        <end position="57"/>
    </location>
</feature>
<dbReference type="Proteomes" id="UP001642484">
    <property type="component" value="Unassembled WGS sequence"/>
</dbReference>
<evidence type="ECO:0000256" key="1">
    <source>
        <dbReference type="SAM" id="MobiDB-lite"/>
    </source>
</evidence>
<feature type="region of interest" description="Disordered" evidence="1">
    <location>
        <begin position="1"/>
        <end position="150"/>
    </location>
</feature>
<protein>
    <submittedName>
        <fullName evidence="2">Uncharacterized protein</fullName>
    </submittedName>
</protein>
<evidence type="ECO:0000313" key="2">
    <source>
        <dbReference type="EMBL" id="CAK9087398.1"/>
    </source>
</evidence>
<feature type="compositionally biased region" description="Pro residues" evidence="1">
    <location>
        <begin position="64"/>
        <end position="80"/>
    </location>
</feature>
<feature type="compositionally biased region" description="Basic and acidic residues" evidence="1">
    <location>
        <begin position="110"/>
        <end position="127"/>
    </location>
</feature>
<organism evidence="2 3">
    <name type="scientific">Durusdinium trenchii</name>
    <dbReference type="NCBI Taxonomy" id="1381693"/>
    <lineage>
        <taxon>Eukaryota</taxon>
        <taxon>Sar</taxon>
        <taxon>Alveolata</taxon>
        <taxon>Dinophyceae</taxon>
        <taxon>Suessiales</taxon>
        <taxon>Symbiodiniaceae</taxon>
        <taxon>Durusdinium</taxon>
    </lineage>
</organism>
<accession>A0ABP0QID8</accession>
<gene>
    <name evidence="2" type="ORF">CCMP2556_LOCUS42257</name>
</gene>
<reference evidence="2 3" key="1">
    <citation type="submission" date="2024-02" db="EMBL/GenBank/DDBJ databases">
        <authorList>
            <person name="Chen Y."/>
            <person name="Shah S."/>
            <person name="Dougan E. K."/>
            <person name="Thang M."/>
            <person name="Chan C."/>
        </authorList>
    </citation>
    <scope>NUCLEOTIDE SEQUENCE [LARGE SCALE GENOMIC DNA]</scope>
</reference>